<reference evidence="1 2" key="1">
    <citation type="submission" date="2016-10" db="EMBL/GenBank/DDBJ databases">
        <authorList>
            <person name="de Groot N.N."/>
        </authorList>
    </citation>
    <scope>NUCLEOTIDE SEQUENCE [LARGE SCALE GENOMIC DNA]</scope>
    <source>
        <strain evidence="1 2">DSM 22489</strain>
    </source>
</reference>
<dbReference type="InterPro" id="IPR036397">
    <property type="entry name" value="RNaseH_sf"/>
</dbReference>
<evidence type="ECO:0000313" key="2">
    <source>
        <dbReference type="Proteomes" id="UP000236728"/>
    </source>
</evidence>
<dbReference type="RefSeq" id="WP_200821619.1">
    <property type="nucleotide sequence ID" value="NZ_FNVA01000010.1"/>
</dbReference>
<dbReference type="CDD" id="cd04659">
    <property type="entry name" value="Piwi_piwi-like_ProArk"/>
    <property type="match status" value="1"/>
</dbReference>
<organism evidence="1 2">
    <name type="scientific">Bryocella elongata</name>
    <dbReference type="NCBI Taxonomy" id="863522"/>
    <lineage>
        <taxon>Bacteria</taxon>
        <taxon>Pseudomonadati</taxon>
        <taxon>Acidobacteriota</taxon>
        <taxon>Terriglobia</taxon>
        <taxon>Terriglobales</taxon>
        <taxon>Acidobacteriaceae</taxon>
        <taxon>Bryocella</taxon>
    </lineage>
</organism>
<dbReference type="SUPFAM" id="SSF52467">
    <property type="entry name" value="DHS-like NAD/FAD-binding domain"/>
    <property type="match status" value="1"/>
</dbReference>
<dbReference type="InterPro" id="IPR012337">
    <property type="entry name" value="RNaseH-like_sf"/>
</dbReference>
<keyword evidence="2" id="KW-1185">Reference proteome</keyword>
<dbReference type="EMBL" id="FNVA01000010">
    <property type="protein sequence ID" value="SEG71658.1"/>
    <property type="molecule type" value="Genomic_DNA"/>
</dbReference>
<dbReference type="AlphaFoldDB" id="A0A1H6CFI8"/>
<dbReference type="Gene3D" id="3.30.420.10">
    <property type="entry name" value="Ribonuclease H-like superfamily/Ribonuclease H"/>
    <property type="match status" value="1"/>
</dbReference>
<dbReference type="GO" id="GO:0003676">
    <property type="term" value="F:nucleic acid binding"/>
    <property type="evidence" value="ECO:0007669"/>
    <property type="project" value="InterPro"/>
</dbReference>
<evidence type="ECO:0000313" key="1">
    <source>
        <dbReference type="EMBL" id="SEG71658.1"/>
    </source>
</evidence>
<accession>A0A1H6CFI8</accession>
<dbReference type="Proteomes" id="UP000236728">
    <property type="component" value="Unassembled WGS sequence"/>
</dbReference>
<proteinExistence type="predicted"/>
<protein>
    <submittedName>
        <fullName evidence="1">SIR2-like domain-containing protein</fullName>
    </submittedName>
</protein>
<sequence length="1040" mass="115618">MTAKLSARLDLDALVRSVAVNPSQPMSLLLGAGASISSGMPSAERCIWEWKQDIFGTNNPTLREIVGEISLPASKRRIQSWLDGRGGYPPLGAETEYSFYAEACYPTARDRRVFFEKYVKTAQPFLGYKLLPLLVRNDIVRSVWTTNFDGLPARACAAVNVQCVEIGMDTQHRVLAPASRGSLRLISLHGDYRYDALKNTEVELQEQEAQLRNALVHDIREHDLLVIGYSGRDQSLMTALGEAYSGVQAGRLYWCGMQAQPGKEVSDLLATAQAKGHEAFYVSMQGFDDLVERLALRILRNEDLEVAKTILAEGRSISSHKARFSVGNGSLTSLVKSNAYPLTTPSEVLKADLRFPEDERPKRWLLQAMTGQQGAWIATPTGGLFLATAADIRQGVGSALLGVPVAVRISPEDIAADPQLFALMRIGLVRSVAQTLGLDQNGRTIWEKKPYERRPLQQGTFALHKALSFRLVSLQGRLHTLLTPEIVAKTLTDEFADQESTKILRNAVYGYQHNHIYDQDIKAWTSRITDKDLLDRGGQTFRIGKVPIYAGLAQAERRPLPGQFQRYATLRGTVLPDAKLVFASASGHAEVKETNPLMGLIQNKPWDYALSSTALAHSTEIAAICPSQFSQALSRFIGSLNNGSQAAATEKDYLQDFPGFSAAFGLALTSSLPTDPAWHNLQVDLNGNELEVAKRIARSICAGLDQIRSIKPGAITAIFVPGTWASFEIVNQADEHFNLHDSVKAYAARNGQSTQFLREKTVVPNVSCRVKWWLSLALYAKTMRTPWRLECLDEDSAFVGIGYSYDAYAPKTSQILLGCSHIYSARGEGLQFRLGRIENPIIRGRNPYMSLDDARRTGETIRQLFYESRMRLPRRVVIHKRTHFTEDEQQGLSQGLEGVQNIELIEINTEESIRFLASKVEGQNLVIDKFPMPRGAAIVLADNAALVWVHGYAPSVQNPRFKYFQGKRRIPAPLYITRYRGDSDLSQVATEILGLSKMNWNHFDYYSRIPASLDSASAIARVGQYLSHFGAAPYDYRLLI</sequence>
<dbReference type="Gene3D" id="3.40.50.1220">
    <property type="entry name" value="TPP-binding domain"/>
    <property type="match status" value="1"/>
</dbReference>
<dbReference type="InterPro" id="IPR029035">
    <property type="entry name" value="DHS-like_NAD/FAD-binding_dom"/>
</dbReference>
<dbReference type="SUPFAM" id="SSF53098">
    <property type="entry name" value="Ribonuclease H-like"/>
    <property type="match status" value="1"/>
</dbReference>
<gene>
    <name evidence="1" type="ORF">SAMN05421819_4509</name>
</gene>
<name>A0A1H6CFI8_9BACT</name>
<dbReference type="Pfam" id="PF13289">
    <property type="entry name" value="SIR2_2"/>
    <property type="match status" value="1"/>
</dbReference>